<feature type="transmembrane region" description="Helical" evidence="2">
    <location>
        <begin position="333"/>
        <end position="356"/>
    </location>
</feature>
<feature type="transmembrane region" description="Helical" evidence="2">
    <location>
        <begin position="105"/>
        <end position="123"/>
    </location>
</feature>
<dbReference type="Pfam" id="PF07786">
    <property type="entry name" value="HGSNAT_cat"/>
    <property type="match status" value="1"/>
</dbReference>
<evidence type="ECO:0000259" key="3">
    <source>
        <dbReference type="Pfam" id="PF07786"/>
    </source>
</evidence>
<feature type="transmembrane region" description="Helical" evidence="2">
    <location>
        <begin position="144"/>
        <end position="171"/>
    </location>
</feature>
<evidence type="ECO:0000256" key="1">
    <source>
        <dbReference type="SAM" id="MobiDB-lite"/>
    </source>
</evidence>
<feature type="transmembrane region" description="Helical" evidence="2">
    <location>
        <begin position="183"/>
        <end position="204"/>
    </location>
</feature>
<gene>
    <name evidence="4" type="ORF">GCM10009846_21710</name>
</gene>
<protein>
    <submittedName>
        <fullName evidence="4">Heparan-alpha-glucosaminide N-acetyltransferase domain-containing protein</fullName>
    </submittedName>
</protein>
<dbReference type="InterPro" id="IPR012429">
    <property type="entry name" value="HGSNAT_cat"/>
</dbReference>
<proteinExistence type="predicted"/>
<keyword evidence="2" id="KW-0812">Transmembrane</keyword>
<name>A0ABP5MJA5_9MICO</name>
<evidence type="ECO:0000313" key="5">
    <source>
        <dbReference type="Proteomes" id="UP001501599"/>
    </source>
</evidence>
<feature type="domain" description="Heparan-alpha-glucosaminide N-acetyltransferase catalytic" evidence="3">
    <location>
        <begin position="63"/>
        <end position="255"/>
    </location>
</feature>
<organism evidence="4 5">
    <name type="scientific">Agrococcus versicolor</name>
    <dbReference type="NCBI Taxonomy" id="501482"/>
    <lineage>
        <taxon>Bacteria</taxon>
        <taxon>Bacillati</taxon>
        <taxon>Actinomycetota</taxon>
        <taxon>Actinomycetes</taxon>
        <taxon>Micrococcales</taxon>
        <taxon>Microbacteriaceae</taxon>
        <taxon>Agrococcus</taxon>
    </lineage>
</organism>
<evidence type="ECO:0000256" key="2">
    <source>
        <dbReference type="SAM" id="Phobius"/>
    </source>
</evidence>
<feature type="transmembrane region" description="Helical" evidence="2">
    <location>
        <begin position="73"/>
        <end position="93"/>
    </location>
</feature>
<comment type="caution">
    <text evidence="4">The sequence shown here is derived from an EMBL/GenBank/DDBJ whole genome shotgun (WGS) entry which is preliminary data.</text>
</comment>
<evidence type="ECO:0000313" key="4">
    <source>
        <dbReference type="EMBL" id="GAA2174711.1"/>
    </source>
</evidence>
<dbReference type="EMBL" id="BAAAQT010000006">
    <property type="protein sequence ID" value="GAA2174711.1"/>
    <property type="molecule type" value="Genomic_DNA"/>
</dbReference>
<feature type="compositionally biased region" description="Low complexity" evidence="1">
    <location>
        <begin position="1"/>
        <end position="17"/>
    </location>
</feature>
<sequence>MEARAATPTASSRAAGPVAHGPVEARRTDASRTATPSPQPPGIGAPRPWIVRRLLDLVGDGGRIVGLDIARGLAVLGMFAVHTGAVAGTFAWLEPGTWSELAWGNASATFAVLAGVAVAIVAGRTRIPDGLPLLQARMRILVRAALIFVVGGIIVALGTELVVIIEFYAVLFAMSLPFLRMPWWGLAALGVGWILVMPQVRVLLLDGLRSAHMVDTAIVELVLTGFYPAITWFGYTLAGMAIGRVAIERWRVQLTILGVGIVAIAVANLVPLALAPVDDFLLAGLRGSLGTDVTSLLDPEGHAGSSFDLLGSAGVALVVIALCLLVQRWARWVLFPIAAIGSMSLTAYTAHAVVFLLVDGFSSDPWSWIRLSLGVAIGCTIWRALLPKGPLEWVLSAVSRAASDVSSRAVAGR</sequence>
<keyword evidence="2" id="KW-0472">Membrane</keyword>
<accession>A0ABP5MJA5</accession>
<feature type="transmembrane region" description="Helical" evidence="2">
    <location>
        <begin position="254"/>
        <end position="274"/>
    </location>
</feature>
<feature type="transmembrane region" description="Helical" evidence="2">
    <location>
        <begin position="309"/>
        <end position="326"/>
    </location>
</feature>
<dbReference type="Proteomes" id="UP001501599">
    <property type="component" value="Unassembled WGS sequence"/>
</dbReference>
<dbReference type="RefSeq" id="WP_344343488.1">
    <property type="nucleotide sequence ID" value="NZ_BAAAQT010000006.1"/>
</dbReference>
<reference evidence="5" key="1">
    <citation type="journal article" date="2019" name="Int. J. Syst. Evol. Microbiol.">
        <title>The Global Catalogue of Microorganisms (GCM) 10K type strain sequencing project: providing services to taxonomists for standard genome sequencing and annotation.</title>
        <authorList>
            <consortium name="The Broad Institute Genomics Platform"/>
            <consortium name="The Broad Institute Genome Sequencing Center for Infectious Disease"/>
            <person name="Wu L."/>
            <person name="Ma J."/>
        </authorList>
    </citation>
    <scope>NUCLEOTIDE SEQUENCE [LARGE SCALE GENOMIC DNA]</scope>
    <source>
        <strain evidence="5">JCM 16026</strain>
    </source>
</reference>
<feature type="region of interest" description="Disordered" evidence="1">
    <location>
        <begin position="1"/>
        <end position="45"/>
    </location>
</feature>
<keyword evidence="5" id="KW-1185">Reference proteome</keyword>
<keyword evidence="2" id="KW-1133">Transmembrane helix</keyword>